<dbReference type="AlphaFoldDB" id="A0AA97PSC7"/>
<sequence length="25" mass="2775">MGKKVPIQGAAHLQQLLHRLIRLPG</sequence>
<organism evidence="1">
    <name type="scientific">Pyricularia oryzae (strain Y34)</name>
    <name type="common">Rice blast fungus</name>
    <name type="synonym">Magnaporthe oryzae</name>
    <dbReference type="NCBI Taxonomy" id="1143189"/>
    <lineage>
        <taxon>Eukaryota</taxon>
        <taxon>Fungi</taxon>
        <taxon>Dikarya</taxon>
        <taxon>Ascomycota</taxon>
        <taxon>Pezizomycotina</taxon>
        <taxon>Sordariomycetes</taxon>
        <taxon>Sordariomycetidae</taxon>
        <taxon>Magnaporthales</taxon>
        <taxon>Pyriculariaceae</taxon>
        <taxon>Pyricularia</taxon>
    </lineage>
</organism>
<proteinExistence type="predicted"/>
<reference evidence="1" key="1">
    <citation type="journal article" date="2012" name="PLoS Genet.">
        <title>Comparative analysis of the genomes of two field isolates of the rice blast fungus Magnaporthe oryzae.</title>
        <authorList>
            <person name="Xue M."/>
            <person name="Yang J."/>
            <person name="Li Z."/>
            <person name="Hu S."/>
            <person name="Yao N."/>
            <person name="Dean R.A."/>
            <person name="Zhao W."/>
            <person name="Shen M."/>
            <person name="Zhang H."/>
            <person name="Li C."/>
            <person name="Liu L."/>
            <person name="Cao L."/>
            <person name="Xu X."/>
            <person name="Xing Y."/>
            <person name="Hsiang T."/>
            <person name="Zhang Z."/>
            <person name="Xu J.R."/>
            <person name="Peng Y.L."/>
        </authorList>
    </citation>
    <scope>NUCLEOTIDE SEQUENCE</scope>
    <source>
        <strain evidence="1">Y34</strain>
    </source>
</reference>
<accession>A0AA97PSC7</accession>
<gene>
    <name evidence="1" type="ORF">OOU_Y34scaffold00021g23</name>
</gene>
<protein>
    <submittedName>
        <fullName evidence="1">Uncharacterized protein</fullName>
    </submittedName>
</protein>
<dbReference type="EMBL" id="JH793784">
    <property type="protein sequence ID" value="ELQ45083.1"/>
    <property type="molecule type" value="Genomic_DNA"/>
</dbReference>
<name>A0AA97PSC7_PYRO3</name>
<evidence type="ECO:0000313" key="1">
    <source>
        <dbReference type="EMBL" id="ELQ45083.1"/>
    </source>
</evidence>
<dbReference type="Proteomes" id="UP000011086">
    <property type="component" value="Unassembled WGS sequence"/>
</dbReference>